<accession>A0A6J8CKC8</accession>
<dbReference type="Gene3D" id="3.40.50.1110">
    <property type="entry name" value="SGNH hydrolase"/>
    <property type="match status" value="1"/>
</dbReference>
<keyword evidence="2" id="KW-1185">Reference proteome</keyword>
<evidence type="ECO:0000313" key="2">
    <source>
        <dbReference type="Proteomes" id="UP000507470"/>
    </source>
</evidence>
<organism evidence="1 2">
    <name type="scientific">Mytilus coruscus</name>
    <name type="common">Sea mussel</name>
    <dbReference type="NCBI Taxonomy" id="42192"/>
    <lineage>
        <taxon>Eukaryota</taxon>
        <taxon>Metazoa</taxon>
        <taxon>Spiralia</taxon>
        <taxon>Lophotrochozoa</taxon>
        <taxon>Mollusca</taxon>
        <taxon>Bivalvia</taxon>
        <taxon>Autobranchia</taxon>
        <taxon>Pteriomorphia</taxon>
        <taxon>Mytilida</taxon>
        <taxon>Mytiloidea</taxon>
        <taxon>Mytilidae</taxon>
        <taxon>Mytilinae</taxon>
        <taxon>Mytilus</taxon>
    </lineage>
</organism>
<dbReference type="PANTHER" id="PTHR19446">
    <property type="entry name" value="REVERSE TRANSCRIPTASES"/>
    <property type="match status" value="1"/>
</dbReference>
<reference evidence="1 2" key="1">
    <citation type="submission" date="2020-06" db="EMBL/GenBank/DDBJ databases">
        <authorList>
            <person name="Li R."/>
            <person name="Bekaert M."/>
        </authorList>
    </citation>
    <scope>NUCLEOTIDE SEQUENCE [LARGE SCALE GENOMIC DNA]</scope>
    <source>
        <strain evidence="2">wild</strain>
    </source>
</reference>
<sequence length="537" mass="63015">MSEVKQIQLTQINNIQISENIIPAVNDNFNKLKTNVYEKEDFVNLKLDSLERMSNEIQCLVKENNTHDEELQQKQIHVHVEKNENKKFLETGKLKADNIAYQVGSNDLDEKSAEEVVSDMKKLVLTTQRLVPGSNIIINELLPRYYNNYKHTEDYEVKRLDCNALLAKLCTEFNLKFVCHRNLTQIHFSDGIHLDVYAGIGIYVRNLKHYHVPLSVILKCNICHTERKSHKNFTQIGVKYRWENTSRDKKIEVLWENFIKQQIRDFEDSQFEQTFLGIDKTTSNIKKNIFESLANKACKIIRYKKFKQKILNRKPWVDHEVRDLKKTIKAKGAKLRREPFNLELKCNFFTHAKKLKKLVKRKKIIFKKKLFETLTNLQEKDPKKYWELLKKLKNEDTKQDACSNINLNNYEEHFQNLGKAEKYDNSFKEKVKKDLNMLESTLEHNICTDSPISISKKELYKKLKSGKSAGPDLISNEIIKCSSIVTVTAIVKLFNLILSSGIYPTSWRKAFIVLIHKSGDKEDIYNIYIRKHPILTD</sequence>
<gene>
    <name evidence="1" type="ORF">MCOR_30019</name>
</gene>
<dbReference type="Proteomes" id="UP000507470">
    <property type="component" value="Unassembled WGS sequence"/>
</dbReference>
<proteinExistence type="predicted"/>
<name>A0A6J8CKC8_MYTCO</name>
<dbReference type="InterPro" id="IPR036514">
    <property type="entry name" value="SGNH_hydro_sf"/>
</dbReference>
<dbReference type="AlphaFoldDB" id="A0A6J8CKC8"/>
<protein>
    <submittedName>
        <fullName evidence="1">Uncharacterized protein</fullName>
    </submittedName>
</protein>
<dbReference type="EMBL" id="CACVKT020005479">
    <property type="protein sequence ID" value="CAC5395340.1"/>
    <property type="molecule type" value="Genomic_DNA"/>
</dbReference>
<dbReference type="SUPFAM" id="SSF52266">
    <property type="entry name" value="SGNH hydrolase"/>
    <property type="match status" value="1"/>
</dbReference>
<evidence type="ECO:0000313" key="1">
    <source>
        <dbReference type="EMBL" id="CAC5395340.1"/>
    </source>
</evidence>